<dbReference type="GO" id="GO:0009318">
    <property type="term" value="C:exodeoxyribonuclease VII complex"/>
    <property type="evidence" value="ECO:0007669"/>
    <property type="project" value="UniProtKB-UniRule"/>
</dbReference>
<dbReference type="NCBIfam" id="TIGR01280">
    <property type="entry name" value="xseB"/>
    <property type="match status" value="1"/>
</dbReference>
<dbReference type="InterPro" id="IPR003761">
    <property type="entry name" value="Exonuc_VII_S"/>
</dbReference>
<dbReference type="InterPro" id="IPR037004">
    <property type="entry name" value="Exonuc_VII_ssu_sf"/>
</dbReference>
<keyword evidence="4 7" id="KW-0378">Hydrolase</keyword>
<evidence type="ECO:0000256" key="6">
    <source>
        <dbReference type="NCBIfam" id="TIGR01280"/>
    </source>
</evidence>
<proteinExistence type="inferred from homology"/>
<evidence type="ECO:0000256" key="4">
    <source>
        <dbReference type="ARBA" id="ARBA00022801"/>
    </source>
</evidence>
<organism evidence="7 8">
    <name type="scientific">Cytophaga hutchinsonii (strain ATCC 33406 / DSM 1761 / CIP 103989 / NBRC 15051 / NCIMB 9469 / D465)</name>
    <dbReference type="NCBI Taxonomy" id="269798"/>
    <lineage>
        <taxon>Bacteria</taxon>
        <taxon>Pseudomonadati</taxon>
        <taxon>Bacteroidota</taxon>
        <taxon>Cytophagia</taxon>
        <taxon>Cytophagales</taxon>
        <taxon>Cytophagaceae</taxon>
        <taxon>Cytophaga</taxon>
    </lineage>
</organism>
<accession>A0A6N4SW87</accession>
<evidence type="ECO:0000256" key="1">
    <source>
        <dbReference type="ARBA" id="ARBA00009998"/>
    </source>
</evidence>
<dbReference type="AlphaFoldDB" id="A0A6N4SW87"/>
<dbReference type="KEGG" id="chu:CHU_3316"/>
<name>A0A6N4SW87_CYTH3</name>
<reference evidence="7 8" key="1">
    <citation type="journal article" date="2007" name="Appl. Environ. Microbiol.">
        <title>Genome sequence of the cellulolytic gliding bacterium Cytophaga hutchinsonii.</title>
        <authorList>
            <person name="Xie G."/>
            <person name="Bruce D.C."/>
            <person name="Challacombe J.F."/>
            <person name="Chertkov O."/>
            <person name="Detter J.C."/>
            <person name="Gilna P."/>
            <person name="Han C.S."/>
            <person name="Lucas S."/>
            <person name="Misra M."/>
            <person name="Myers G.L."/>
            <person name="Richardson P."/>
            <person name="Tapia R."/>
            <person name="Thayer N."/>
            <person name="Thompson L.S."/>
            <person name="Brettin T.S."/>
            <person name="Henrissat B."/>
            <person name="Wilson D.B."/>
            <person name="McBride M.J."/>
        </authorList>
    </citation>
    <scope>NUCLEOTIDE SEQUENCE [LARGE SCALE GENOMIC DNA]</scope>
    <source>
        <strain evidence="8">ATCC 33406 / DSM 1761 / CIP 103989 / NBRC 15051 / NCIMB 9469 / D465</strain>
    </source>
</reference>
<dbReference type="OrthoDB" id="9813898at2"/>
<dbReference type="Proteomes" id="UP000001822">
    <property type="component" value="Chromosome"/>
</dbReference>
<dbReference type="GO" id="GO:0006308">
    <property type="term" value="P:DNA catabolic process"/>
    <property type="evidence" value="ECO:0007669"/>
    <property type="project" value="UniProtKB-UniRule"/>
</dbReference>
<protein>
    <recommendedName>
        <fullName evidence="6">Exodeoxyribonuclease VII small subunit</fullName>
        <ecNumber evidence="6">3.1.11.6</ecNumber>
    </recommendedName>
</protein>
<keyword evidence="3" id="KW-0540">Nuclease</keyword>
<evidence type="ECO:0000256" key="5">
    <source>
        <dbReference type="ARBA" id="ARBA00022839"/>
    </source>
</evidence>
<evidence type="ECO:0000256" key="2">
    <source>
        <dbReference type="ARBA" id="ARBA00022490"/>
    </source>
</evidence>
<keyword evidence="8" id="KW-1185">Reference proteome</keyword>
<comment type="similarity">
    <text evidence="1">Belongs to the XseB family.</text>
</comment>
<keyword evidence="2" id="KW-0963">Cytoplasm</keyword>
<evidence type="ECO:0000313" key="7">
    <source>
        <dbReference type="EMBL" id="ABG60555.1"/>
    </source>
</evidence>
<dbReference type="RefSeq" id="WP_011586663.1">
    <property type="nucleotide sequence ID" value="NC_008255.1"/>
</dbReference>
<evidence type="ECO:0000256" key="3">
    <source>
        <dbReference type="ARBA" id="ARBA00022722"/>
    </source>
</evidence>
<dbReference type="Pfam" id="PF02609">
    <property type="entry name" value="Exonuc_VII_S"/>
    <property type="match status" value="1"/>
</dbReference>
<dbReference type="EMBL" id="CP000383">
    <property type="protein sequence ID" value="ABG60555.1"/>
    <property type="molecule type" value="Genomic_DNA"/>
</dbReference>
<sequence>MESNLTYTEALLKLEEIVEQIEDDSIMLDTLTEKVMQANELIKYCETKLRTIEGDVRDVLQ</sequence>
<evidence type="ECO:0000313" key="8">
    <source>
        <dbReference type="Proteomes" id="UP000001822"/>
    </source>
</evidence>
<dbReference type="GO" id="GO:0008855">
    <property type="term" value="F:exodeoxyribonuclease VII activity"/>
    <property type="evidence" value="ECO:0007669"/>
    <property type="project" value="UniProtKB-UniRule"/>
</dbReference>
<gene>
    <name evidence="7" type="ordered locus">CHU_3316</name>
</gene>
<dbReference type="SUPFAM" id="SSF116842">
    <property type="entry name" value="XseB-like"/>
    <property type="match status" value="1"/>
</dbReference>
<keyword evidence="5" id="KW-0269">Exonuclease</keyword>
<dbReference type="Gene3D" id="1.10.287.1040">
    <property type="entry name" value="Exonuclease VII, small subunit"/>
    <property type="match status" value="1"/>
</dbReference>
<dbReference type="EC" id="3.1.11.6" evidence="6"/>